<gene>
    <name evidence="7" type="ORF">BCY86_01190</name>
</gene>
<accession>A0A1L6MVJ7</accession>
<dbReference type="EMBL" id="CP016908">
    <property type="protein sequence ID" value="APR99447.1"/>
    <property type="molecule type" value="Genomic_DNA"/>
</dbReference>
<sequence length="134" mass="14621">MEHPRLSVHSSRALASSSDGHIASVRFYVGVFAALVLLTIVTVKVSYYNFGEANVLIAMLIATMKASLVAAFFMHLTHDRLFNTIIFVLAFLFLGVFFLFTVDDENTRGHIDEVNGTRVLPAKGEVAPGGMSSI</sequence>
<keyword evidence="5 6" id="KW-0472">Membrane</keyword>
<dbReference type="Proteomes" id="UP000185544">
    <property type="component" value="Chromosome"/>
</dbReference>
<proteinExistence type="predicted"/>
<evidence type="ECO:0008006" key="9">
    <source>
        <dbReference type="Google" id="ProtNLM"/>
    </source>
</evidence>
<dbReference type="KEGG" id="pabo:BCY86_01190"/>
<feature type="transmembrane region" description="Helical" evidence="6">
    <location>
        <begin position="25"/>
        <end position="43"/>
    </location>
</feature>
<organism evidence="7 8">
    <name type="scientific">Pajaroellobacter abortibovis</name>
    <dbReference type="NCBI Taxonomy" id="1882918"/>
    <lineage>
        <taxon>Bacteria</taxon>
        <taxon>Pseudomonadati</taxon>
        <taxon>Myxococcota</taxon>
        <taxon>Polyangia</taxon>
        <taxon>Polyangiales</taxon>
        <taxon>Polyangiaceae</taxon>
    </lineage>
</organism>
<evidence type="ECO:0000256" key="5">
    <source>
        <dbReference type="ARBA" id="ARBA00023136"/>
    </source>
</evidence>
<evidence type="ECO:0000256" key="6">
    <source>
        <dbReference type="SAM" id="Phobius"/>
    </source>
</evidence>
<evidence type="ECO:0000256" key="4">
    <source>
        <dbReference type="ARBA" id="ARBA00022989"/>
    </source>
</evidence>
<dbReference type="RefSeq" id="WP_075276096.1">
    <property type="nucleotide sequence ID" value="NZ_CP016908.1"/>
</dbReference>
<feature type="transmembrane region" description="Helical" evidence="6">
    <location>
        <begin position="55"/>
        <end position="75"/>
    </location>
</feature>
<reference evidence="7 8" key="1">
    <citation type="submission" date="2016-08" db="EMBL/GenBank/DDBJ databases">
        <title>Identification and validation of antigenic proteins from Pajaroellobacter abortibovis using de-novo genome sequence assembly and reverse vaccinology.</title>
        <authorList>
            <person name="Welly B.T."/>
            <person name="Miller M.R."/>
            <person name="Stott J.L."/>
            <person name="Blanchard M.T."/>
            <person name="Islas-Trejo A.D."/>
            <person name="O'Rourke S.M."/>
            <person name="Young A.E."/>
            <person name="Medrano J.F."/>
            <person name="Van Eenennaam A.L."/>
        </authorList>
    </citation>
    <scope>NUCLEOTIDE SEQUENCE [LARGE SCALE GENOMIC DNA]</scope>
    <source>
        <strain evidence="7 8">BTF92-0548A/99-0131</strain>
    </source>
</reference>
<dbReference type="InterPro" id="IPR005171">
    <property type="entry name" value="Cyt_c_oxidase_su4_prok"/>
</dbReference>
<dbReference type="InterPro" id="IPR011743">
    <property type="entry name" value="Caa3_sub_IV"/>
</dbReference>
<evidence type="ECO:0000256" key="2">
    <source>
        <dbReference type="ARBA" id="ARBA00022475"/>
    </source>
</evidence>
<dbReference type="AlphaFoldDB" id="A0A1L6MVJ7"/>
<evidence type="ECO:0000313" key="7">
    <source>
        <dbReference type="EMBL" id="APR99447.1"/>
    </source>
</evidence>
<dbReference type="NCBIfam" id="TIGR02229">
    <property type="entry name" value="caa3_sub_IV"/>
    <property type="match status" value="1"/>
</dbReference>
<dbReference type="GO" id="GO:0005886">
    <property type="term" value="C:plasma membrane"/>
    <property type="evidence" value="ECO:0007669"/>
    <property type="project" value="UniProtKB-SubCell"/>
</dbReference>
<protein>
    <recommendedName>
        <fullName evidence="9">Caa(3)-type oxidase subunit IV</fullName>
    </recommendedName>
</protein>
<evidence type="ECO:0000256" key="3">
    <source>
        <dbReference type="ARBA" id="ARBA00022692"/>
    </source>
</evidence>
<keyword evidence="8" id="KW-1185">Reference proteome</keyword>
<evidence type="ECO:0000313" key="8">
    <source>
        <dbReference type="Proteomes" id="UP000185544"/>
    </source>
</evidence>
<dbReference type="Pfam" id="PF03626">
    <property type="entry name" value="COX4_pro"/>
    <property type="match status" value="1"/>
</dbReference>
<feature type="transmembrane region" description="Helical" evidence="6">
    <location>
        <begin position="81"/>
        <end position="102"/>
    </location>
</feature>
<name>A0A1L6MVJ7_9BACT</name>
<keyword evidence="2" id="KW-1003">Cell membrane</keyword>
<dbReference type="OrthoDB" id="1495022at2"/>
<keyword evidence="3 6" id="KW-0812">Transmembrane</keyword>
<comment type="subcellular location">
    <subcellularLocation>
        <location evidence="1">Cell membrane</location>
        <topology evidence="1">Multi-pass membrane protein</topology>
    </subcellularLocation>
</comment>
<dbReference type="STRING" id="1882918.BCY86_01190"/>
<keyword evidence="4 6" id="KW-1133">Transmembrane helix</keyword>
<evidence type="ECO:0000256" key="1">
    <source>
        <dbReference type="ARBA" id="ARBA00004651"/>
    </source>
</evidence>